<dbReference type="Pfam" id="PF12645">
    <property type="entry name" value="HTH_16"/>
    <property type="match status" value="1"/>
</dbReference>
<comment type="caution">
    <text evidence="2">The sequence shown here is derived from an EMBL/GenBank/DDBJ whole genome shotgun (WGS) entry which is preliminary data.</text>
</comment>
<organism evidence="2 3">
    <name type="scientific">Enterococcus canintestini</name>
    <dbReference type="NCBI Taxonomy" id="317010"/>
    <lineage>
        <taxon>Bacteria</taxon>
        <taxon>Bacillati</taxon>
        <taxon>Bacillota</taxon>
        <taxon>Bacilli</taxon>
        <taxon>Lactobacillales</taxon>
        <taxon>Enterococcaceae</taxon>
        <taxon>Enterococcus</taxon>
    </lineage>
</organism>
<dbReference type="RefSeq" id="WP_010744401.1">
    <property type="nucleotide sequence ID" value="NZ_LHUG01000004.1"/>
</dbReference>
<accession>A0A267HV85</accession>
<sequence>MLENLIKEAQNGDSTAYYELFLRFQPLLIKVSINNGYFDQDCFDECLRIFYLSISKFRFLERDS</sequence>
<evidence type="ECO:0000259" key="1">
    <source>
        <dbReference type="Pfam" id="PF12645"/>
    </source>
</evidence>
<gene>
    <name evidence="2" type="ORF">AKL21_05390</name>
</gene>
<dbReference type="EMBL" id="LHUG01000004">
    <property type="protein sequence ID" value="PAB01433.1"/>
    <property type="molecule type" value="Genomic_DNA"/>
</dbReference>
<evidence type="ECO:0000313" key="3">
    <source>
        <dbReference type="Proteomes" id="UP000216797"/>
    </source>
</evidence>
<reference evidence="2 3" key="1">
    <citation type="submission" date="2015-08" db="EMBL/GenBank/DDBJ databases">
        <title>Enterococcus genome sequence.</title>
        <authorList>
            <person name="Acedo J.Z."/>
            <person name="Vederas J.C."/>
        </authorList>
    </citation>
    <scope>NUCLEOTIDE SEQUENCE [LARGE SCALE GENOMIC DNA]</scope>
    <source>
        <strain evidence="2 3">49</strain>
    </source>
</reference>
<proteinExistence type="predicted"/>
<dbReference type="AlphaFoldDB" id="A0A267HV85"/>
<feature type="domain" description="Helix-turn-helix conjugative transposon-like" evidence="1">
    <location>
        <begin position="4"/>
        <end position="57"/>
    </location>
</feature>
<keyword evidence="3" id="KW-1185">Reference proteome</keyword>
<protein>
    <recommendedName>
        <fullName evidence="1">Helix-turn-helix conjugative transposon-like domain-containing protein</fullName>
    </recommendedName>
</protein>
<name>A0A267HV85_9ENTE</name>
<evidence type="ECO:0000313" key="2">
    <source>
        <dbReference type="EMBL" id="PAB01433.1"/>
    </source>
</evidence>
<dbReference type="Proteomes" id="UP000216797">
    <property type="component" value="Unassembled WGS sequence"/>
</dbReference>
<dbReference type="InterPro" id="IPR024760">
    <property type="entry name" value="HTH_dom_conjug_TS-like"/>
</dbReference>